<gene>
    <name evidence="1" type="ORF">Zmor_016367</name>
</gene>
<organism evidence="1 2">
    <name type="scientific">Zophobas morio</name>
    <dbReference type="NCBI Taxonomy" id="2755281"/>
    <lineage>
        <taxon>Eukaryota</taxon>
        <taxon>Metazoa</taxon>
        <taxon>Ecdysozoa</taxon>
        <taxon>Arthropoda</taxon>
        <taxon>Hexapoda</taxon>
        <taxon>Insecta</taxon>
        <taxon>Pterygota</taxon>
        <taxon>Neoptera</taxon>
        <taxon>Endopterygota</taxon>
        <taxon>Coleoptera</taxon>
        <taxon>Polyphaga</taxon>
        <taxon>Cucujiformia</taxon>
        <taxon>Tenebrionidae</taxon>
        <taxon>Zophobas</taxon>
    </lineage>
</organism>
<reference evidence="1" key="1">
    <citation type="journal article" date="2023" name="G3 (Bethesda)">
        <title>Whole genome assemblies of Zophobas morio and Tenebrio molitor.</title>
        <authorList>
            <person name="Kaur S."/>
            <person name="Stinson S.A."/>
            <person name="diCenzo G.C."/>
        </authorList>
    </citation>
    <scope>NUCLEOTIDE SEQUENCE</scope>
    <source>
        <strain evidence="1">QUZm001</strain>
    </source>
</reference>
<comment type="caution">
    <text evidence="1">The sequence shown here is derived from an EMBL/GenBank/DDBJ whole genome shotgun (WGS) entry which is preliminary data.</text>
</comment>
<dbReference type="EMBL" id="JALNTZ010004102">
    <property type="protein sequence ID" value="KAJ3615501.1"/>
    <property type="molecule type" value="Genomic_DNA"/>
</dbReference>
<dbReference type="Proteomes" id="UP001168821">
    <property type="component" value="Unassembled WGS sequence"/>
</dbReference>
<keyword evidence="2" id="KW-1185">Reference proteome</keyword>
<name>A0AA38HE60_9CUCU</name>
<evidence type="ECO:0000313" key="1">
    <source>
        <dbReference type="EMBL" id="KAJ3615501.1"/>
    </source>
</evidence>
<accession>A0AA38HE60</accession>
<protein>
    <submittedName>
        <fullName evidence="1">Uncharacterized protein</fullName>
    </submittedName>
</protein>
<sequence>MGSSLLEADLRRTDAYLLATIEELRRGLKAVKLELQDFKKSSIKNETKRRKEPVENSSIINNNANPYFALQILNEPRKKEVLEESELFL</sequence>
<proteinExistence type="predicted"/>
<dbReference type="AlphaFoldDB" id="A0AA38HE60"/>
<evidence type="ECO:0000313" key="2">
    <source>
        <dbReference type="Proteomes" id="UP001168821"/>
    </source>
</evidence>